<keyword evidence="5" id="KW-1185">Reference proteome</keyword>
<protein>
    <recommendedName>
        <fullName evidence="3">Roadblock/LAMTOR2 domain-containing protein</fullName>
    </recommendedName>
</protein>
<dbReference type="InterPro" id="IPR037587">
    <property type="entry name" value="LAMTOR2-like"/>
</dbReference>
<dbReference type="Pfam" id="PF03259">
    <property type="entry name" value="Robl_LC7"/>
    <property type="match status" value="1"/>
</dbReference>
<organism evidence="4 5">
    <name type="scientific">Blyttiomyces helicus</name>
    <dbReference type="NCBI Taxonomy" id="388810"/>
    <lineage>
        <taxon>Eukaryota</taxon>
        <taxon>Fungi</taxon>
        <taxon>Fungi incertae sedis</taxon>
        <taxon>Chytridiomycota</taxon>
        <taxon>Chytridiomycota incertae sedis</taxon>
        <taxon>Chytridiomycetes</taxon>
        <taxon>Chytridiomycetes incertae sedis</taxon>
        <taxon>Blyttiomyces</taxon>
    </lineage>
</organism>
<dbReference type="PANTHER" id="PTHR13323">
    <property type="entry name" value="LATE ENDOSOMAL/LYSOSOMAL MP1 INTERACTING PROTEIN"/>
    <property type="match status" value="1"/>
</dbReference>
<dbReference type="EMBL" id="ML000265">
    <property type="protein sequence ID" value="RKO84303.1"/>
    <property type="molecule type" value="Genomic_DNA"/>
</dbReference>
<feature type="region of interest" description="Disordered" evidence="2">
    <location>
        <begin position="254"/>
        <end position="320"/>
    </location>
</feature>
<accession>A0A4P9VZS3</accession>
<feature type="compositionally biased region" description="Gly residues" evidence="2">
    <location>
        <begin position="274"/>
        <end position="283"/>
    </location>
</feature>
<dbReference type="Proteomes" id="UP000269721">
    <property type="component" value="Unassembled WGS sequence"/>
</dbReference>
<evidence type="ECO:0000256" key="1">
    <source>
        <dbReference type="ARBA" id="ARBA00007191"/>
    </source>
</evidence>
<comment type="similarity">
    <text evidence="1">Belongs to the GAMAD family.</text>
</comment>
<dbReference type="GO" id="GO:0032008">
    <property type="term" value="P:positive regulation of TOR signaling"/>
    <property type="evidence" value="ECO:0007669"/>
    <property type="project" value="InterPro"/>
</dbReference>
<dbReference type="GO" id="GO:0060090">
    <property type="term" value="F:molecular adaptor activity"/>
    <property type="evidence" value="ECO:0007669"/>
    <property type="project" value="InterPro"/>
</dbReference>
<evidence type="ECO:0000313" key="5">
    <source>
        <dbReference type="Proteomes" id="UP000269721"/>
    </source>
</evidence>
<evidence type="ECO:0000313" key="4">
    <source>
        <dbReference type="EMBL" id="RKO84303.1"/>
    </source>
</evidence>
<evidence type="ECO:0000256" key="2">
    <source>
        <dbReference type="SAM" id="MobiDB-lite"/>
    </source>
</evidence>
<feature type="compositionally biased region" description="Polar residues" evidence="2">
    <location>
        <begin position="185"/>
        <end position="194"/>
    </location>
</feature>
<dbReference type="AlphaFoldDB" id="A0A4P9VZS3"/>
<feature type="region of interest" description="Disordered" evidence="2">
    <location>
        <begin position="185"/>
        <end position="204"/>
    </location>
</feature>
<sequence length="320" mass="31858">MLKPKIISQVLQQANTGGVRATLLLKTDGSLLVFAGGTDRDAKVVAAVASNVWFAFERHGRPPVAVPGAEVGGGAEGARGVAKGEGLRQLVLECEANSLPYNINAPTMPAAAAAPTPAPPPHTLKAPLGEFGPYGSPPWLAGGALSVPARRTKNGGELLSASGNPSGLQVCTLDVLNTCCGSYPSTTTRTSRWRQGSDQRPRGGQRVLVVEGDVVLRVLGVCARGVLPGEGEVVADNEDNAAAVRRVGDFDEPRLHAGAAGGEGGGCGDRRGGRGGGDGGGDGAARVGDSGRGACRGGTGGGGGGGAGGSRCTTSGQARL</sequence>
<dbReference type="GO" id="GO:0005085">
    <property type="term" value="F:guanyl-nucleotide exchange factor activity"/>
    <property type="evidence" value="ECO:0007669"/>
    <property type="project" value="InterPro"/>
</dbReference>
<evidence type="ECO:0000259" key="3">
    <source>
        <dbReference type="Pfam" id="PF03259"/>
    </source>
</evidence>
<reference evidence="5" key="1">
    <citation type="journal article" date="2018" name="Nat. Microbiol.">
        <title>Leveraging single-cell genomics to expand the fungal tree of life.</title>
        <authorList>
            <person name="Ahrendt S.R."/>
            <person name="Quandt C.A."/>
            <person name="Ciobanu D."/>
            <person name="Clum A."/>
            <person name="Salamov A."/>
            <person name="Andreopoulos B."/>
            <person name="Cheng J.F."/>
            <person name="Woyke T."/>
            <person name="Pelin A."/>
            <person name="Henrissat B."/>
            <person name="Reynolds N.K."/>
            <person name="Benny G.L."/>
            <person name="Smith M.E."/>
            <person name="James T.Y."/>
            <person name="Grigoriev I.V."/>
        </authorList>
    </citation>
    <scope>NUCLEOTIDE SEQUENCE [LARGE SCALE GENOMIC DNA]</scope>
</reference>
<dbReference type="SUPFAM" id="SSF103196">
    <property type="entry name" value="Roadblock/LC7 domain"/>
    <property type="match status" value="1"/>
</dbReference>
<dbReference type="InterPro" id="IPR004942">
    <property type="entry name" value="Roadblock/LAMTOR2_dom"/>
</dbReference>
<name>A0A4P9VZS3_9FUNG</name>
<feature type="compositionally biased region" description="Low complexity" evidence="2">
    <location>
        <begin position="310"/>
        <end position="320"/>
    </location>
</feature>
<dbReference type="Gene3D" id="3.30.450.30">
    <property type="entry name" value="Dynein light chain 2a, cytoplasmic"/>
    <property type="match status" value="1"/>
</dbReference>
<proteinExistence type="inferred from homology"/>
<feature type="compositionally biased region" description="Gly residues" evidence="2">
    <location>
        <begin position="290"/>
        <end position="309"/>
    </location>
</feature>
<feature type="domain" description="Roadblock/LAMTOR2" evidence="3">
    <location>
        <begin position="11"/>
        <end position="60"/>
    </location>
</feature>
<dbReference type="OrthoDB" id="271745at2759"/>
<gene>
    <name evidence="4" type="ORF">BDK51DRAFT_42834</name>
</gene>